<dbReference type="GO" id="GO:0046872">
    <property type="term" value="F:metal ion binding"/>
    <property type="evidence" value="ECO:0007669"/>
    <property type="project" value="InterPro"/>
</dbReference>
<feature type="domain" description="Mycothiol-dependent maleylpyruvate isomerase metal-binding" evidence="1">
    <location>
        <begin position="17"/>
        <end position="126"/>
    </location>
</feature>
<dbReference type="NCBIfam" id="TIGR03083">
    <property type="entry name" value="maleylpyruvate isomerase family mycothiol-dependent enzyme"/>
    <property type="match status" value="1"/>
</dbReference>
<dbReference type="RefSeq" id="WP_090851200.1">
    <property type="nucleotide sequence ID" value="NZ_FMZM01000002.1"/>
</dbReference>
<dbReference type="STRING" id="1045774.SAMN05421872_102143"/>
<dbReference type="Pfam" id="PF11716">
    <property type="entry name" value="MDMPI_N"/>
    <property type="match status" value="1"/>
</dbReference>
<reference evidence="2 3" key="1">
    <citation type="submission" date="2016-10" db="EMBL/GenBank/DDBJ databases">
        <authorList>
            <person name="de Groot N.N."/>
        </authorList>
    </citation>
    <scope>NUCLEOTIDE SEQUENCE [LARGE SCALE GENOMIC DNA]</scope>
    <source>
        <strain evidence="2 3">CGMCC 4.6858</strain>
    </source>
</reference>
<organism evidence="2 3">
    <name type="scientific">Nocardioides lianchengensis</name>
    <dbReference type="NCBI Taxonomy" id="1045774"/>
    <lineage>
        <taxon>Bacteria</taxon>
        <taxon>Bacillati</taxon>
        <taxon>Actinomycetota</taxon>
        <taxon>Actinomycetes</taxon>
        <taxon>Propionibacteriales</taxon>
        <taxon>Nocardioidaceae</taxon>
        <taxon>Nocardioides</taxon>
    </lineage>
</organism>
<dbReference type="InterPro" id="IPR017517">
    <property type="entry name" value="Maleyloyr_isom"/>
</dbReference>
<dbReference type="Proteomes" id="UP000199034">
    <property type="component" value="Unassembled WGS sequence"/>
</dbReference>
<dbReference type="InterPro" id="IPR017520">
    <property type="entry name" value="CHP03086"/>
</dbReference>
<keyword evidence="3" id="KW-1185">Reference proteome</keyword>
<accession>A0A1G6L727</accession>
<dbReference type="AlphaFoldDB" id="A0A1G6L727"/>
<dbReference type="InterPro" id="IPR034660">
    <property type="entry name" value="DinB/YfiT-like"/>
</dbReference>
<protein>
    <submittedName>
        <fullName evidence="2">TIGR03086 family protein</fullName>
    </submittedName>
</protein>
<dbReference type="OrthoDB" id="5185819at2"/>
<proteinExistence type="predicted"/>
<evidence type="ECO:0000259" key="1">
    <source>
        <dbReference type="Pfam" id="PF11716"/>
    </source>
</evidence>
<dbReference type="InterPro" id="IPR024344">
    <property type="entry name" value="MDMPI_metal-binding"/>
</dbReference>
<dbReference type="Gene3D" id="1.20.120.450">
    <property type="entry name" value="dinb family like domain"/>
    <property type="match status" value="1"/>
</dbReference>
<gene>
    <name evidence="2" type="ORF">SAMN05421872_102143</name>
</gene>
<name>A0A1G6L727_9ACTN</name>
<evidence type="ECO:0000313" key="2">
    <source>
        <dbReference type="EMBL" id="SDC39152.1"/>
    </source>
</evidence>
<sequence>MTPRLDDAVELLDRSLAYASATLTGVSTVDLDRPTPCQRWSLGSLLAHMDDSLDAFLEAADGVVAVTPPAPAPDRVGTLREKACALLGAWVGPRPGEVLVGDAAVASGVLVTAAALEITVHGWDVAEATGSPRRVPAELAAGLLDAAGALVDARDRGVRFGPARAVPGDAPPDVRLLAFLGRRGVVNVT</sequence>
<dbReference type="EMBL" id="FMZM01000002">
    <property type="protein sequence ID" value="SDC39152.1"/>
    <property type="molecule type" value="Genomic_DNA"/>
</dbReference>
<dbReference type="SUPFAM" id="SSF109854">
    <property type="entry name" value="DinB/YfiT-like putative metalloenzymes"/>
    <property type="match status" value="1"/>
</dbReference>
<dbReference type="NCBIfam" id="TIGR03086">
    <property type="entry name" value="TIGR03086 family metal-binding protein"/>
    <property type="match status" value="1"/>
</dbReference>
<evidence type="ECO:0000313" key="3">
    <source>
        <dbReference type="Proteomes" id="UP000199034"/>
    </source>
</evidence>